<reference evidence="3" key="1">
    <citation type="submission" date="2016-10" db="EMBL/GenBank/DDBJ databases">
        <authorList>
            <person name="Varghese N."/>
            <person name="Submissions S."/>
        </authorList>
    </citation>
    <scope>NUCLEOTIDE SEQUENCE [LARGE SCALE GENOMIC DNA]</scope>
    <source>
        <strain evidence="3">JCM 15604</strain>
    </source>
</reference>
<accession>A0A1I5Z4T5</accession>
<evidence type="ECO:0008006" key="4">
    <source>
        <dbReference type="Google" id="ProtNLM"/>
    </source>
</evidence>
<evidence type="ECO:0000313" key="2">
    <source>
        <dbReference type="EMBL" id="SFQ51117.1"/>
    </source>
</evidence>
<protein>
    <recommendedName>
        <fullName evidence="4">Peptidase</fullName>
    </recommendedName>
</protein>
<gene>
    <name evidence="2" type="ORF">SAMN05216177_1234</name>
</gene>
<proteinExistence type="predicted"/>
<sequence length="411" mass="44392">MNKPTATLPILPAGRHIALDGRPVEFTEAILQEIVDSYDPALHEAPLVIGHPKLNGPAYGWAKSLEMREGMLFAEPHQVVPEFAEAANRKMYKKRSASVYLPDSPGNPVPGKHYLRHIGFLGAMPPAIKGIPDAELNFAEDDGGLALEFAEPPYALTGLTDILRRMRDYFVEREGAERADQLIPNWQLQSIEEDARRRADDKLGAGGFTSFSEQPTEAGAEAAAASAAAAAEPDNAPPGGGKATSAADADVLEQPTQQEPTMSDAEREEQLAARERKVAESEALIAKREADEKRTNATEFAEGLVAQGKLLPRQKLPMVELMLSLPAAPLEFAEGDQQVTKGGEEVLRDFLDSLPPQVEFGEKSRSTGRDLDVDDANAIAAKATAYQTEQRQAGREISISQAVSHVTQGAK</sequence>
<feature type="region of interest" description="Disordered" evidence="1">
    <location>
        <begin position="202"/>
        <end position="278"/>
    </location>
</feature>
<dbReference type="Proteomes" id="UP000182025">
    <property type="component" value="Unassembled WGS sequence"/>
</dbReference>
<dbReference type="RefSeq" id="WP_244157413.1">
    <property type="nucleotide sequence ID" value="NZ_FOXK01000023.1"/>
</dbReference>
<name>A0A1I5Z4T5_9GAMM</name>
<evidence type="ECO:0000256" key="1">
    <source>
        <dbReference type="SAM" id="MobiDB-lite"/>
    </source>
</evidence>
<keyword evidence="3" id="KW-1185">Reference proteome</keyword>
<feature type="compositionally biased region" description="Basic and acidic residues" evidence="1">
    <location>
        <begin position="264"/>
        <end position="278"/>
    </location>
</feature>
<feature type="compositionally biased region" description="Low complexity" evidence="1">
    <location>
        <begin position="213"/>
        <end position="234"/>
    </location>
</feature>
<evidence type="ECO:0000313" key="3">
    <source>
        <dbReference type="Proteomes" id="UP000182025"/>
    </source>
</evidence>
<organism evidence="2 3">
    <name type="scientific">Ectopseudomonas toyotomiensis</name>
    <dbReference type="NCBI Taxonomy" id="554344"/>
    <lineage>
        <taxon>Bacteria</taxon>
        <taxon>Pseudomonadati</taxon>
        <taxon>Pseudomonadota</taxon>
        <taxon>Gammaproteobacteria</taxon>
        <taxon>Pseudomonadales</taxon>
        <taxon>Pseudomonadaceae</taxon>
        <taxon>Ectopseudomonas</taxon>
    </lineage>
</organism>
<dbReference type="EMBL" id="FOXK01000023">
    <property type="protein sequence ID" value="SFQ51117.1"/>
    <property type="molecule type" value="Genomic_DNA"/>
</dbReference>
<dbReference type="AlphaFoldDB" id="A0A1I5Z4T5"/>